<evidence type="ECO:0000313" key="1">
    <source>
        <dbReference type="EMBL" id="BBG22781.1"/>
    </source>
</evidence>
<dbReference type="STRING" id="1294262.GCA_001316085_00866"/>
<keyword evidence="3" id="KW-1185">Reference proteome</keyword>
<sequence length="120" mass="14083">MFWDYYSMVEDGTKVTLEEFLNNPELRRRVKDGIRGLFNCFLKVCSWKGEDPLDLIWKLGRKGVFPAYLVQEMDDLYNLIFKDVDSADDKIVYSMLVRIMEDIEEAINYVKGEGHKMPSS</sequence>
<organism evidence="1 3">
    <name type="scientific">Sulfuracidifex tepidarius</name>
    <dbReference type="NCBI Taxonomy" id="1294262"/>
    <lineage>
        <taxon>Archaea</taxon>
        <taxon>Thermoproteota</taxon>
        <taxon>Thermoprotei</taxon>
        <taxon>Sulfolobales</taxon>
        <taxon>Sulfolobaceae</taxon>
        <taxon>Sulfuracidifex</taxon>
    </lineage>
</organism>
<protein>
    <submittedName>
        <fullName evidence="1">Uncharacterized protein</fullName>
    </submittedName>
</protein>
<dbReference type="Proteomes" id="UP000322983">
    <property type="component" value="Chromosome"/>
</dbReference>
<gene>
    <name evidence="1" type="ORF">IC006_0065</name>
    <name evidence="2" type="ORF">IC007_0065</name>
</gene>
<name>A0A510DRH4_9CREN</name>
<dbReference type="EMBL" id="AP018930">
    <property type="protein sequence ID" value="BBG25560.1"/>
    <property type="molecule type" value="Genomic_DNA"/>
</dbReference>
<accession>A0A510E042</accession>
<dbReference type="AlphaFoldDB" id="A0A510DRH4"/>
<dbReference type="KEGG" id="step:IC006_0065"/>
<evidence type="ECO:0000313" key="3">
    <source>
        <dbReference type="Proteomes" id="UP000322983"/>
    </source>
</evidence>
<dbReference type="Proteomes" id="UP000325030">
    <property type="component" value="Chromosome"/>
</dbReference>
<evidence type="ECO:0000313" key="4">
    <source>
        <dbReference type="Proteomes" id="UP000325030"/>
    </source>
</evidence>
<reference evidence="4" key="1">
    <citation type="submission" date="2018-09" db="EMBL/GenBank/DDBJ databases">
        <title>Complete Genome Sequencing of Sulfolobus sp. JCM 16834.</title>
        <authorList>
            <person name="Kato S."/>
            <person name="Itoh T."/>
            <person name="Ohkuma M."/>
        </authorList>
    </citation>
    <scope>NUCLEOTIDE SEQUENCE [LARGE SCALE GENOMIC DNA]</scope>
    <source>
        <strain evidence="4">IC-007</strain>
    </source>
</reference>
<reference evidence="1 3" key="2">
    <citation type="journal article" date="2020" name="Int. J. Syst. Evol. Microbiol.">
        <title>Sulfuracidifex tepidarius gen. nov., sp. nov. and transfer of Sulfolobus metallicus Huber and Stetter 1992 to the genus Sulfuracidifex as Sulfuracidifex metallicus comb. nov.</title>
        <authorList>
            <person name="Itoh T."/>
            <person name="Miura T."/>
            <person name="Sakai H.D."/>
            <person name="Kato S."/>
            <person name="Ohkuma M."/>
            <person name="Takashina T."/>
        </authorList>
    </citation>
    <scope>NUCLEOTIDE SEQUENCE [LARGE SCALE GENOMIC DNA]</scope>
    <source>
        <strain evidence="1 3">IC-006</strain>
        <strain evidence="2">IC-007</strain>
    </source>
</reference>
<dbReference type="EMBL" id="AP018929">
    <property type="protein sequence ID" value="BBG22781.1"/>
    <property type="molecule type" value="Genomic_DNA"/>
</dbReference>
<accession>A0A510DRH4</accession>
<evidence type="ECO:0000313" key="2">
    <source>
        <dbReference type="EMBL" id="BBG25560.1"/>
    </source>
</evidence>
<proteinExistence type="predicted"/>